<feature type="compositionally biased region" description="Acidic residues" evidence="1">
    <location>
        <begin position="7"/>
        <end position="29"/>
    </location>
</feature>
<dbReference type="PANTHER" id="PTHR15967">
    <property type="entry name" value="E2F-ASSOCIATED PHOSPHOPROTEIN"/>
    <property type="match status" value="1"/>
</dbReference>
<sequence length="307" mass="34675">MDKPEFDSYEIEEPSDEERAESSSEDELEVLLNGTPEQKKKLIREYLTGESESSSGDEFEKEMEAELCTTIKTIEGTWGPSTAAETSGSRGGVAGGGGGGGGVPALSNSRMYDEIYFDSDSEEEDTPSSSTGRRRKQRTIPTNDELLYDPDEDDRDQAWVDARRRQYACRRRPAAASRSQPRQAQGLPSSDAVLNCPACMTTLCLDCQRHDKYRTQYRAMFVMNCTVKRDEVLRYKTEQERKQRSRKRRKGQKMDTTLQDERPDPAPAGMDADEVYNPVQCSECSTEVAVFDKDEVYHFFNILASHC</sequence>
<name>A0A671VXQ8_SPAAU</name>
<feature type="region of interest" description="Disordered" evidence="1">
    <location>
        <begin position="73"/>
        <end position="153"/>
    </location>
</feature>
<protein>
    <submittedName>
        <fullName evidence="2">E2f-associated phosphoprotein</fullName>
    </submittedName>
</protein>
<keyword evidence="3" id="KW-1185">Reference proteome</keyword>
<gene>
    <name evidence="2" type="primary">EAPP</name>
    <name evidence="2" type="synonym">eapp</name>
</gene>
<dbReference type="CTD" id="55837"/>
<dbReference type="PANTHER" id="PTHR15967:SF0">
    <property type="entry name" value="E2F-ASSOCIATED PHOSPHOPROTEIN"/>
    <property type="match status" value="1"/>
</dbReference>
<dbReference type="GeneID" id="115566497"/>
<reference evidence="2" key="1">
    <citation type="submission" date="2021-04" db="EMBL/GenBank/DDBJ databases">
        <authorList>
            <consortium name="Wellcome Sanger Institute Data Sharing"/>
        </authorList>
    </citation>
    <scope>NUCLEOTIDE SEQUENCE [LARGE SCALE GENOMIC DNA]</scope>
</reference>
<evidence type="ECO:0000256" key="1">
    <source>
        <dbReference type="SAM" id="MobiDB-lite"/>
    </source>
</evidence>
<dbReference type="Proteomes" id="UP000472265">
    <property type="component" value="Chromosome 16"/>
</dbReference>
<reference evidence="2" key="2">
    <citation type="submission" date="2025-08" db="UniProtKB">
        <authorList>
            <consortium name="Ensembl"/>
        </authorList>
    </citation>
    <scope>IDENTIFICATION</scope>
</reference>
<feature type="region of interest" description="Disordered" evidence="1">
    <location>
        <begin position="1"/>
        <end position="36"/>
    </location>
</feature>
<feature type="compositionally biased region" description="Acidic residues" evidence="1">
    <location>
        <begin position="115"/>
        <end position="126"/>
    </location>
</feature>
<dbReference type="OrthoDB" id="122464at2759"/>
<dbReference type="InterPro" id="IPR019370">
    <property type="entry name" value="E2F-assoc_phosphoprotein"/>
</dbReference>
<dbReference type="GeneTree" id="ENSGT00390000001332"/>
<dbReference type="InParanoid" id="A0A671VXQ8"/>
<feature type="region of interest" description="Disordered" evidence="1">
    <location>
        <begin position="170"/>
        <end position="191"/>
    </location>
</feature>
<evidence type="ECO:0000313" key="3">
    <source>
        <dbReference type="Proteomes" id="UP000472265"/>
    </source>
</evidence>
<dbReference type="AlphaFoldDB" id="A0A671VXQ8"/>
<dbReference type="GO" id="GO:0005634">
    <property type="term" value="C:nucleus"/>
    <property type="evidence" value="ECO:0007669"/>
    <property type="project" value="TreeGrafter"/>
</dbReference>
<dbReference type="RefSeq" id="XP_030248273.1">
    <property type="nucleotide sequence ID" value="XM_030392413.1"/>
</dbReference>
<feature type="compositionally biased region" description="Low complexity" evidence="1">
    <location>
        <begin position="174"/>
        <end position="185"/>
    </location>
</feature>
<feature type="compositionally biased region" description="Gly residues" evidence="1">
    <location>
        <begin position="89"/>
        <end position="103"/>
    </location>
</feature>
<dbReference type="Pfam" id="PF10238">
    <property type="entry name" value="Eapp_C"/>
    <property type="match status" value="1"/>
</dbReference>
<evidence type="ECO:0000313" key="2">
    <source>
        <dbReference type="Ensembl" id="ENSSAUP00010031305.1"/>
    </source>
</evidence>
<dbReference type="Ensembl" id="ENSSAUT00010032991.1">
    <property type="protein sequence ID" value="ENSSAUP00010031305.1"/>
    <property type="gene ID" value="ENSSAUG00010013368.1"/>
</dbReference>
<accession>A0A671VXQ8</accession>
<organism evidence="2 3">
    <name type="scientific">Sparus aurata</name>
    <name type="common">Gilthead sea bream</name>
    <dbReference type="NCBI Taxonomy" id="8175"/>
    <lineage>
        <taxon>Eukaryota</taxon>
        <taxon>Metazoa</taxon>
        <taxon>Chordata</taxon>
        <taxon>Craniata</taxon>
        <taxon>Vertebrata</taxon>
        <taxon>Euteleostomi</taxon>
        <taxon>Actinopterygii</taxon>
        <taxon>Neopterygii</taxon>
        <taxon>Teleostei</taxon>
        <taxon>Neoteleostei</taxon>
        <taxon>Acanthomorphata</taxon>
        <taxon>Eupercaria</taxon>
        <taxon>Spariformes</taxon>
        <taxon>Sparidae</taxon>
        <taxon>Sparus</taxon>
    </lineage>
</organism>
<proteinExistence type="predicted"/>
<dbReference type="OMA" id="CFVNKEE"/>
<reference evidence="2" key="3">
    <citation type="submission" date="2025-09" db="UniProtKB">
        <authorList>
            <consortium name="Ensembl"/>
        </authorList>
    </citation>
    <scope>IDENTIFICATION</scope>
</reference>
<feature type="compositionally biased region" description="Polar residues" evidence="1">
    <location>
        <begin position="79"/>
        <end position="88"/>
    </location>
</feature>
<feature type="region of interest" description="Disordered" evidence="1">
    <location>
        <begin position="236"/>
        <end position="272"/>
    </location>
</feature>